<evidence type="ECO:0000256" key="2">
    <source>
        <dbReference type="ARBA" id="ARBA00023125"/>
    </source>
</evidence>
<keyword evidence="2" id="KW-0238">DNA-binding</keyword>
<dbReference type="GO" id="GO:0003700">
    <property type="term" value="F:DNA-binding transcription factor activity"/>
    <property type="evidence" value="ECO:0007669"/>
    <property type="project" value="InterPro"/>
</dbReference>
<dbReference type="EMBL" id="BOPO01000055">
    <property type="protein sequence ID" value="GIL28047.1"/>
    <property type="molecule type" value="Genomic_DNA"/>
</dbReference>
<dbReference type="InterPro" id="IPR046348">
    <property type="entry name" value="SIS_dom_sf"/>
</dbReference>
<dbReference type="Pfam" id="PF01418">
    <property type="entry name" value="HTH_6"/>
    <property type="match status" value="1"/>
</dbReference>
<keyword evidence="7" id="KW-1185">Reference proteome</keyword>
<dbReference type="Gene3D" id="1.10.10.10">
    <property type="entry name" value="Winged helix-like DNA-binding domain superfamily/Winged helix DNA-binding domain"/>
    <property type="match status" value="1"/>
</dbReference>
<evidence type="ECO:0000259" key="5">
    <source>
        <dbReference type="PROSITE" id="PS51464"/>
    </source>
</evidence>
<protein>
    <submittedName>
        <fullName evidence="6">RpiR family transcriptional regulator</fullName>
    </submittedName>
</protein>
<dbReference type="GO" id="GO:1901135">
    <property type="term" value="P:carbohydrate derivative metabolic process"/>
    <property type="evidence" value="ECO:0007669"/>
    <property type="project" value="InterPro"/>
</dbReference>
<dbReference type="SUPFAM" id="SSF53697">
    <property type="entry name" value="SIS domain"/>
    <property type="match status" value="1"/>
</dbReference>
<evidence type="ECO:0000313" key="7">
    <source>
        <dbReference type="Proteomes" id="UP000614996"/>
    </source>
</evidence>
<dbReference type="GO" id="GO:0003677">
    <property type="term" value="F:DNA binding"/>
    <property type="evidence" value="ECO:0007669"/>
    <property type="project" value="UniProtKB-KW"/>
</dbReference>
<dbReference type="PROSITE" id="PS51071">
    <property type="entry name" value="HTH_RPIR"/>
    <property type="match status" value="1"/>
</dbReference>
<comment type="caution">
    <text evidence="6">The sequence shown here is derived from an EMBL/GenBank/DDBJ whole genome shotgun (WGS) entry which is preliminary data.</text>
</comment>
<dbReference type="InterPro" id="IPR000281">
    <property type="entry name" value="HTH_RpiR"/>
</dbReference>
<dbReference type="CDD" id="cd05013">
    <property type="entry name" value="SIS_RpiR"/>
    <property type="match status" value="1"/>
</dbReference>
<proteinExistence type="predicted"/>
<dbReference type="Gene3D" id="3.40.50.10490">
    <property type="entry name" value="Glucose-6-phosphate isomerase like protein, domain 1"/>
    <property type="match status" value="1"/>
</dbReference>
<reference evidence="7" key="1">
    <citation type="journal article" date="2021" name="Int. J. Syst. Evol. Microbiol.">
        <title>Actinocatenispora comari sp. nov., an endophytic actinomycete isolated from aerial parts of Comarum salesowianum.</title>
        <authorList>
            <person name="Oyunbileg N."/>
            <person name="Iizaka Y."/>
            <person name="Hamada M."/>
            <person name="Davaapurev B.O."/>
            <person name="Fukumoto A."/>
            <person name="Tsetseg B."/>
            <person name="Kato F."/>
            <person name="Tamura T."/>
            <person name="Batkhuu J."/>
            <person name="Anzai Y."/>
        </authorList>
    </citation>
    <scope>NUCLEOTIDE SEQUENCE [LARGE SCALE GENOMIC DNA]</scope>
    <source>
        <strain evidence="7">NUM-2625</strain>
    </source>
</reference>
<evidence type="ECO:0000256" key="1">
    <source>
        <dbReference type="ARBA" id="ARBA00023015"/>
    </source>
</evidence>
<dbReference type="InterPro" id="IPR009057">
    <property type="entry name" value="Homeodomain-like_sf"/>
</dbReference>
<dbReference type="AlphaFoldDB" id="A0A8J4AE74"/>
<sequence length="282" mass="29288">MLVELRRVAPELPAALRRVSDEILADPAGSARGTIVDLAERCGTSASAVTRLARRLGFAGFPALRVAVAASASVGGAWDERVRREFTSDTTLAEVAEGLAVAQSRSVRETVAALDLTALDAAATAIARAGRVDVFGVAGSAIMAAELRMRLHGIGVPACVSADVHEGLTAAALQSAGDVTVGVSHRGNTRETLDVLRRARTGGASTVAITGYPQAPIGAISDHVLTTVSQQTTFRDGPLAARHSELTVVELLYVAVAQRTYDRSVHAMHATAEAVRTHLEGA</sequence>
<dbReference type="PANTHER" id="PTHR30514">
    <property type="entry name" value="GLUCOKINASE"/>
    <property type="match status" value="1"/>
</dbReference>
<evidence type="ECO:0000313" key="6">
    <source>
        <dbReference type="EMBL" id="GIL28047.1"/>
    </source>
</evidence>
<dbReference type="SUPFAM" id="SSF46689">
    <property type="entry name" value="Homeodomain-like"/>
    <property type="match status" value="1"/>
</dbReference>
<accession>A0A8J4AE74</accession>
<dbReference type="InterPro" id="IPR047640">
    <property type="entry name" value="RpiR-like"/>
</dbReference>
<dbReference type="PANTHER" id="PTHR30514:SF1">
    <property type="entry name" value="HTH-TYPE TRANSCRIPTIONAL REGULATOR HEXR-RELATED"/>
    <property type="match status" value="1"/>
</dbReference>
<keyword evidence="3" id="KW-0804">Transcription</keyword>
<dbReference type="Proteomes" id="UP000614996">
    <property type="component" value="Unassembled WGS sequence"/>
</dbReference>
<gene>
    <name evidence="6" type="ORF">NUM_33010</name>
</gene>
<feature type="domain" description="HTH rpiR-type" evidence="4">
    <location>
        <begin position="1"/>
        <end position="75"/>
    </location>
</feature>
<dbReference type="InterPro" id="IPR036388">
    <property type="entry name" value="WH-like_DNA-bd_sf"/>
</dbReference>
<dbReference type="InterPro" id="IPR035472">
    <property type="entry name" value="RpiR-like_SIS"/>
</dbReference>
<dbReference type="GO" id="GO:0097367">
    <property type="term" value="F:carbohydrate derivative binding"/>
    <property type="evidence" value="ECO:0007669"/>
    <property type="project" value="InterPro"/>
</dbReference>
<dbReference type="Pfam" id="PF01380">
    <property type="entry name" value="SIS"/>
    <property type="match status" value="1"/>
</dbReference>
<dbReference type="InterPro" id="IPR001347">
    <property type="entry name" value="SIS_dom"/>
</dbReference>
<keyword evidence="1" id="KW-0805">Transcription regulation</keyword>
<dbReference type="PROSITE" id="PS51464">
    <property type="entry name" value="SIS"/>
    <property type="match status" value="1"/>
</dbReference>
<evidence type="ECO:0000256" key="3">
    <source>
        <dbReference type="ARBA" id="ARBA00023163"/>
    </source>
</evidence>
<feature type="domain" description="SIS" evidence="5">
    <location>
        <begin position="122"/>
        <end position="262"/>
    </location>
</feature>
<name>A0A8J4AE74_9ACTN</name>
<evidence type="ECO:0000259" key="4">
    <source>
        <dbReference type="PROSITE" id="PS51071"/>
    </source>
</evidence>
<organism evidence="6 7">
    <name type="scientific">Actinocatenispora comari</name>
    <dbReference type="NCBI Taxonomy" id="2807577"/>
    <lineage>
        <taxon>Bacteria</taxon>
        <taxon>Bacillati</taxon>
        <taxon>Actinomycetota</taxon>
        <taxon>Actinomycetes</taxon>
        <taxon>Micromonosporales</taxon>
        <taxon>Micromonosporaceae</taxon>
        <taxon>Actinocatenispora</taxon>
    </lineage>
</organism>